<dbReference type="PANTHER" id="PTHR37694:SF1">
    <property type="entry name" value="SLR8022 PROTEIN"/>
    <property type="match status" value="1"/>
</dbReference>
<dbReference type="Proteomes" id="UP000036958">
    <property type="component" value="Unassembled WGS sequence"/>
</dbReference>
<sequence length="112" mass="12786">MKIVKVSETEIKQTPHQIDARELYNHDNAQVVHITLKPGESLKPHKTPVDVFFYVLEGSPDIFIGDKKQTVPQDHLVESPKQITHYFANNTDHLVRVLVVKAPKPVEQTKLL</sequence>
<accession>A0A0L8VEI6</accession>
<dbReference type="EMBL" id="LGIA01000024">
    <property type="protein sequence ID" value="KOH46587.1"/>
    <property type="molecule type" value="Genomic_DNA"/>
</dbReference>
<evidence type="ECO:0000313" key="3">
    <source>
        <dbReference type="Proteomes" id="UP000036958"/>
    </source>
</evidence>
<keyword evidence="3" id="KW-1185">Reference proteome</keyword>
<evidence type="ECO:0000259" key="1">
    <source>
        <dbReference type="Pfam" id="PF07883"/>
    </source>
</evidence>
<gene>
    <name evidence="2" type="ORF">NC99_05640</name>
</gene>
<dbReference type="Pfam" id="PF07883">
    <property type="entry name" value="Cupin_2"/>
    <property type="match status" value="1"/>
</dbReference>
<dbReference type="STRING" id="1409788.NC99_05640"/>
<name>A0A0L8VEI6_9BACT</name>
<feature type="domain" description="Cupin type-2" evidence="1">
    <location>
        <begin position="33"/>
        <end position="100"/>
    </location>
</feature>
<dbReference type="PANTHER" id="PTHR37694">
    <property type="entry name" value="SLR8022 PROTEIN"/>
    <property type="match status" value="1"/>
</dbReference>
<dbReference type="RefSeq" id="WP_053179520.1">
    <property type="nucleotide sequence ID" value="NZ_LGIA01000024.1"/>
</dbReference>
<proteinExistence type="predicted"/>
<dbReference type="SUPFAM" id="SSF51182">
    <property type="entry name" value="RmlC-like cupins"/>
    <property type="match status" value="1"/>
</dbReference>
<dbReference type="InterPro" id="IPR011051">
    <property type="entry name" value="RmlC_Cupin_sf"/>
</dbReference>
<dbReference type="CDD" id="cd06984">
    <property type="entry name" value="cupin_Moth_1897"/>
    <property type="match status" value="1"/>
</dbReference>
<evidence type="ECO:0000313" key="2">
    <source>
        <dbReference type="EMBL" id="KOH46587.1"/>
    </source>
</evidence>
<comment type="caution">
    <text evidence="2">The sequence shown here is derived from an EMBL/GenBank/DDBJ whole genome shotgun (WGS) entry which is preliminary data.</text>
</comment>
<organism evidence="2 3">
    <name type="scientific">Sunxiuqinia dokdonensis</name>
    <dbReference type="NCBI Taxonomy" id="1409788"/>
    <lineage>
        <taxon>Bacteria</taxon>
        <taxon>Pseudomonadati</taxon>
        <taxon>Bacteroidota</taxon>
        <taxon>Bacteroidia</taxon>
        <taxon>Marinilabiliales</taxon>
        <taxon>Prolixibacteraceae</taxon>
        <taxon>Sunxiuqinia</taxon>
    </lineage>
</organism>
<dbReference type="OrthoDB" id="9806121at2"/>
<dbReference type="Gene3D" id="2.60.120.10">
    <property type="entry name" value="Jelly Rolls"/>
    <property type="match status" value="1"/>
</dbReference>
<dbReference type="AlphaFoldDB" id="A0A0L8VEI6"/>
<protein>
    <submittedName>
        <fullName evidence="2">Cupin</fullName>
    </submittedName>
</protein>
<reference evidence="3" key="1">
    <citation type="submission" date="2015-07" db="EMBL/GenBank/DDBJ databases">
        <title>Genome sequencing of Sunxiuqinia dokdonensis strain SK.</title>
        <authorList>
            <person name="Ahn S."/>
            <person name="Kim B.-C."/>
        </authorList>
    </citation>
    <scope>NUCLEOTIDE SEQUENCE [LARGE SCALE GENOMIC DNA]</scope>
    <source>
        <strain evidence="3">SK</strain>
    </source>
</reference>
<dbReference type="InterPro" id="IPR013096">
    <property type="entry name" value="Cupin_2"/>
</dbReference>
<dbReference type="InterPro" id="IPR014710">
    <property type="entry name" value="RmlC-like_jellyroll"/>
</dbReference>
<dbReference type="PATRIC" id="fig|1409788.3.peg.579"/>